<organism evidence="2 3">
    <name type="scientific">Saguinus oedipus</name>
    <name type="common">Cotton-top tamarin</name>
    <name type="synonym">Oedipomidas oedipus</name>
    <dbReference type="NCBI Taxonomy" id="9490"/>
    <lineage>
        <taxon>Eukaryota</taxon>
        <taxon>Metazoa</taxon>
        <taxon>Chordata</taxon>
        <taxon>Craniata</taxon>
        <taxon>Vertebrata</taxon>
        <taxon>Euteleostomi</taxon>
        <taxon>Mammalia</taxon>
        <taxon>Eutheria</taxon>
        <taxon>Euarchontoglires</taxon>
        <taxon>Primates</taxon>
        <taxon>Haplorrhini</taxon>
        <taxon>Platyrrhini</taxon>
        <taxon>Cebidae</taxon>
        <taxon>Callitrichinae</taxon>
        <taxon>Saguinus</taxon>
    </lineage>
</organism>
<comment type="caution">
    <text evidence="2">The sequence shown here is derived from an EMBL/GenBank/DDBJ whole genome shotgun (WGS) entry which is preliminary data.</text>
</comment>
<accession>A0ABQ9UKA3</accession>
<dbReference type="PANTHER" id="PTHR13886:SF3">
    <property type="entry name" value="C-JUN-AMINO-TERMINAL KINASE-INTERACTING PROTEIN 3"/>
    <property type="match status" value="1"/>
</dbReference>
<gene>
    <name evidence="2" type="primary">MAPK8IP3_3</name>
    <name evidence="2" type="ORF">P7K49_022747</name>
</gene>
<evidence type="ECO:0000313" key="3">
    <source>
        <dbReference type="Proteomes" id="UP001266305"/>
    </source>
</evidence>
<dbReference type="GO" id="GO:0016301">
    <property type="term" value="F:kinase activity"/>
    <property type="evidence" value="ECO:0007669"/>
    <property type="project" value="UniProtKB-KW"/>
</dbReference>
<protein>
    <submittedName>
        <fullName evidence="2">C-Jun-amino-terminal kinase-interacting protein 3</fullName>
    </submittedName>
</protein>
<keyword evidence="2" id="KW-0418">Kinase</keyword>
<dbReference type="InterPro" id="IPR039911">
    <property type="entry name" value="JIP3/JIP4"/>
</dbReference>
<evidence type="ECO:0000256" key="1">
    <source>
        <dbReference type="SAM" id="MobiDB-lite"/>
    </source>
</evidence>
<dbReference type="Proteomes" id="UP001266305">
    <property type="component" value="Unassembled WGS sequence"/>
</dbReference>
<dbReference type="PANTHER" id="PTHR13886">
    <property type="entry name" value="JNK/SAPK-ASSOCIATED PROTEIN"/>
    <property type="match status" value="1"/>
</dbReference>
<sequence>MFLDSDVNPEDAGTDGVLAGITLVGCATRCNVPRSNCSSRGDTPVLDKGQGEVAAIANGKVNPAQSTEEATEATEVPDPGPSEPETAALRPGPLTEHVFTDPAPALPSGPQPGSENGPEPDGSGTQPEPEPSGDPTGAGSSAAPTMWLGAQNGWLYVHSAVANWKKCLHSIKLKDSVLSLVWVTRG</sequence>
<reference evidence="2 3" key="1">
    <citation type="submission" date="2023-05" db="EMBL/GenBank/DDBJ databases">
        <title>B98-5 Cell Line De Novo Hybrid Assembly: An Optical Mapping Approach.</title>
        <authorList>
            <person name="Kananen K."/>
            <person name="Auerbach J.A."/>
            <person name="Kautto E."/>
            <person name="Blachly J.S."/>
        </authorList>
    </citation>
    <scope>NUCLEOTIDE SEQUENCE [LARGE SCALE GENOMIC DNA]</scope>
    <source>
        <strain evidence="2">B95-8</strain>
        <tissue evidence="2">Cell line</tissue>
    </source>
</reference>
<proteinExistence type="predicted"/>
<dbReference type="EMBL" id="JASSZA010000011">
    <property type="protein sequence ID" value="KAK2097296.1"/>
    <property type="molecule type" value="Genomic_DNA"/>
</dbReference>
<keyword evidence="2" id="KW-0808">Transferase</keyword>
<evidence type="ECO:0000313" key="2">
    <source>
        <dbReference type="EMBL" id="KAK2097296.1"/>
    </source>
</evidence>
<name>A0ABQ9UKA3_SAGOE</name>
<feature type="region of interest" description="Disordered" evidence="1">
    <location>
        <begin position="34"/>
        <end position="145"/>
    </location>
</feature>
<keyword evidence="3" id="KW-1185">Reference proteome</keyword>